<sequence>MASTASWPEANLVAMSINSLALVGVLRPSLLTRSRQVVPARNAPMTSESVMLGNSVRCFENRRMYSRRGSPGCWRQLRRSQEFPGRTYVPWKFPAKALTRSSQLEICAGGTCSSQARAASKRNRGRLRMMRLSSSVPPNWHASR</sequence>
<reference evidence="1" key="1">
    <citation type="journal article" date="2009" name="Plant Mol. Biol.">
        <title>Insights into corn genes derived from large-scale cDNA sequencing.</title>
        <authorList>
            <person name="Alexandrov N.N."/>
            <person name="Brover V.V."/>
            <person name="Freidin S."/>
            <person name="Troukhan M.E."/>
            <person name="Tatarinova T.V."/>
            <person name="Zhang H."/>
            <person name="Swaller T.J."/>
            <person name="Lu Y.P."/>
            <person name="Bouck J."/>
            <person name="Flavell R.B."/>
            <person name="Feldmann K.A."/>
        </authorList>
    </citation>
    <scope>NUCLEOTIDE SEQUENCE</scope>
</reference>
<protein>
    <submittedName>
        <fullName evidence="1">Uncharacterized protein</fullName>
    </submittedName>
</protein>
<dbReference type="EMBL" id="EU952065">
    <property type="protein sequence ID" value="ACG24183.1"/>
    <property type="molecule type" value="mRNA"/>
</dbReference>
<organism evidence="1">
    <name type="scientific">Zea mays</name>
    <name type="common">Maize</name>
    <dbReference type="NCBI Taxonomy" id="4577"/>
    <lineage>
        <taxon>Eukaryota</taxon>
        <taxon>Viridiplantae</taxon>
        <taxon>Streptophyta</taxon>
        <taxon>Embryophyta</taxon>
        <taxon>Tracheophyta</taxon>
        <taxon>Spermatophyta</taxon>
        <taxon>Magnoliopsida</taxon>
        <taxon>Liliopsida</taxon>
        <taxon>Poales</taxon>
        <taxon>Poaceae</taxon>
        <taxon>PACMAD clade</taxon>
        <taxon>Panicoideae</taxon>
        <taxon>Andropogonodae</taxon>
        <taxon>Andropogoneae</taxon>
        <taxon>Tripsacinae</taxon>
        <taxon>Zea</taxon>
    </lineage>
</organism>
<name>B6SH50_MAIZE</name>
<evidence type="ECO:0000313" key="1">
    <source>
        <dbReference type="EMBL" id="ACG24183.1"/>
    </source>
</evidence>
<dbReference type="AlphaFoldDB" id="B6SH50"/>
<accession>B6SH50</accession>
<proteinExistence type="evidence at transcript level"/>